<organism evidence="2 3">
    <name type="scientific">Streptococcus hillyeri</name>
    <dbReference type="NCBI Taxonomy" id="2282420"/>
    <lineage>
        <taxon>Bacteria</taxon>
        <taxon>Bacillati</taxon>
        <taxon>Bacillota</taxon>
        <taxon>Bacilli</taxon>
        <taxon>Lactobacillales</taxon>
        <taxon>Streptococcaceae</taxon>
        <taxon>Streptococcus</taxon>
    </lineage>
</organism>
<evidence type="ECO:0000313" key="2">
    <source>
        <dbReference type="EMBL" id="RLY02191.1"/>
    </source>
</evidence>
<proteinExistence type="predicted"/>
<dbReference type="Pfam" id="PF06114">
    <property type="entry name" value="Peptidase_M78"/>
    <property type="match status" value="1"/>
</dbReference>
<dbReference type="AlphaFoldDB" id="A0A3L9DLR0"/>
<gene>
    <name evidence="2" type="ORF">EAF07_08030</name>
</gene>
<dbReference type="Proteomes" id="UP000279194">
    <property type="component" value="Unassembled WGS sequence"/>
</dbReference>
<dbReference type="EMBL" id="RCVM01000017">
    <property type="protein sequence ID" value="RLY02191.1"/>
    <property type="molecule type" value="Genomic_DNA"/>
</dbReference>
<sequence>MTIKELSQKFEINIHIFEEHEFEDEDEAFYISELRTMFVSSKIAEQDRVKVILHELGHEGHLPHLYQIFREKHELQANRNMIHHLLKAELDEYGSECFNYIAFMEKYKLKTIADETMVKEEFYSLAEII</sequence>
<evidence type="ECO:0000259" key="1">
    <source>
        <dbReference type="Pfam" id="PF06114"/>
    </source>
</evidence>
<comment type="caution">
    <text evidence="2">The sequence shown here is derived from an EMBL/GenBank/DDBJ whole genome shotgun (WGS) entry which is preliminary data.</text>
</comment>
<dbReference type="OrthoDB" id="2243168at2"/>
<dbReference type="InterPro" id="IPR010359">
    <property type="entry name" value="IrrE_HExxH"/>
</dbReference>
<protein>
    <submittedName>
        <fullName evidence="2">ImmA/IrrE family metallo-endopeptidase</fullName>
    </submittedName>
</protein>
<keyword evidence="3" id="KW-1185">Reference proteome</keyword>
<evidence type="ECO:0000313" key="3">
    <source>
        <dbReference type="Proteomes" id="UP000279194"/>
    </source>
</evidence>
<accession>A0A3L9DLR0</accession>
<feature type="domain" description="IrrE N-terminal-like" evidence="1">
    <location>
        <begin position="14"/>
        <end position="90"/>
    </location>
</feature>
<reference evidence="2 3" key="1">
    <citation type="submission" date="2018-10" db="EMBL/GenBank/DDBJ databases">
        <title>Streptococcus hillyeri sp. nov., isolated from equine tracheal sample.</title>
        <authorList>
            <person name="Macfadyen A.C."/>
            <person name="Waller A."/>
            <person name="Paterson G.K."/>
        </authorList>
    </citation>
    <scope>NUCLEOTIDE SEQUENCE [LARGE SCALE GENOMIC DNA]</scope>
    <source>
        <strain evidence="2 3">28462</strain>
    </source>
</reference>
<name>A0A3L9DLR0_9STRE</name>
<dbReference type="RefSeq" id="WP_121836049.1">
    <property type="nucleotide sequence ID" value="NZ_RCVM01000017.1"/>
</dbReference>